<dbReference type="InterPro" id="IPR000651">
    <property type="entry name" value="Ras-like_Gua-exchang_fac_N"/>
</dbReference>
<reference evidence="6 7" key="1">
    <citation type="submission" date="2016-08" db="EMBL/GenBank/DDBJ databases">
        <title>Genomes of anaerobic fungi encode conserved fungal cellulosomes for biomass hydrolysis.</title>
        <authorList>
            <consortium name="DOE Joint Genome Institute"/>
            <person name="Haitjema C.H."/>
            <person name="Gilmore S.P."/>
            <person name="Henske J.K."/>
            <person name="Solomon K.V."/>
            <person name="De Groot R."/>
            <person name="Kuo A."/>
            <person name="Mondo S.J."/>
            <person name="Salamov A.A."/>
            <person name="Labutti K."/>
            <person name="Zhao Z."/>
            <person name="Chiniquy J."/>
            <person name="Barry K."/>
            <person name="Brewer H.M."/>
            <person name="Purvine S.O."/>
            <person name="Wright A.T."/>
            <person name="Boxma B."/>
            <person name="Van Alen T."/>
            <person name="Hackstein J.H."/>
            <person name="Baker S.E."/>
            <person name="Grigoriev I.V."/>
            <person name="O'Malley M.A."/>
        </authorList>
    </citation>
    <scope>NUCLEOTIDE SEQUENCE [LARGE SCALE GENOMIC DNA]</scope>
    <source>
        <strain evidence="7">finn</strain>
    </source>
</reference>
<dbReference type="GO" id="GO:0005085">
    <property type="term" value="F:guanyl-nucleotide exchange factor activity"/>
    <property type="evidence" value="ECO:0007669"/>
    <property type="project" value="UniProtKB-KW"/>
</dbReference>
<evidence type="ECO:0000256" key="1">
    <source>
        <dbReference type="ARBA" id="ARBA00022658"/>
    </source>
</evidence>
<proteinExistence type="predicted"/>
<evidence type="ECO:0008006" key="8">
    <source>
        <dbReference type="Google" id="ProtNLM"/>
    </source>
</evidence>
<dbReference type="Gene3D" id="1.10.840.10">
    <property type="entry name" value="Ras guanine-nucleotide exchange factors catalytic domain"/>
    <property type="match status" value="1"/>
</dbReference>
<evidence type="ECO:0000313" key="7">
    <source>
        <dbReference type="Proteomes" id="UP000193719"/>
    </source>
</evidence>
<dbReference type="PROSITE" id="PS00720">
    <property type="entry name" value="RASGEF"/>
    <property type="match status" value="1"/>
</dbReference>
<sequence length="783" mass="90847">MAFNGGSNFIEGANGECFLRMKLPDDGTTMINISNKSITLWDVVCKVAEKKSYVPGDYVILAEKGNHKTKPDLSESLEQYLDHNLKLISVEEPEDSMQTRRRGSVMNAPSSKKLNFKMKKYNFPATIDEEQIKKKQQNSATGSEFNLRIGKSKKSFSLFLFRRSSSTLMDSRLSNNSLQDENNTEENYHMSDTHESFNGENGSIASINSCESGQIPEVGLKGKDLSLVELDASKQDEHPNHHTIRKAIVSTGGIGNGNSTLRRNTFRKHQRSQTENLYLKGNHEGNTSSATIYVIYLDGEKVEFQFPLELPMEAILSCICMKKELNDELYTFQSEKSEKIELDRTLKYYYSDRNLCSGNCNTFKIVEGDKFYSMVCVTENDQDVMILQYIDNENLQVMAGTIDKLIERATDGSEKDDTFLDIFLLTYRAYIKPKEILQLLIDRFNCELPSDPSDEDIKYFEDMKGLIQSNVVHVMEYWVKHHWHDFAVNSELEEILVNFINELKPYDEYTNRIDDFENQIEIQKKKYEDMFDYIRRVEKKGKVMQSMLNELDPEVVAQQLCLYDFKLMKNIHPIEYLDQIWGSKENEDTPCLNFFISRFNLESYWAATEVLSVEDLKKRTEILKKIILVTKHCLDNNNFFSTFALLSGLSTNAIQRLKKTWEALPSKIKNIFSDIEKLMDPSRNMRNYRMELESKEPPIIPFLPIYLKDLTFINDGNQSKIESMVNFDKLRMMSNRVHDLTNLIDKEYGFIEDPIIQNYLAKPPKKDDDKELKEMSLKCEKQQ</sequence>
<dbReference type="Pfam" id="PF00618">
    <property type="entry name" value="RasGEF_N"/>
    <property type="match status" value="1"/>
</dbReference>
<dbReference type="InterPro" id="IPR019804">
    <property type="entry name" value="Ras_G-nucl-exch_fac_CS"/>
</dbReference>
<dbReference type="InterPro" id="IPR001895">
    <property type="entry name" value="RASGEF_cat_dom"/>
</dbReference>
<dbReference type="SUPFAM" id="SSF48366">
    <property type="entry name" value="Ras GEF"/>
    <property type="match status" value="1"/>
</dbReference>
<evidence type="ECO:0000256" key="3">
    <source>
        <dbReference type="SAM" id="MobiDB-lite"/>
    </source>
</evidence>
<dbReference type="InterPro" id="IPR036964">
    <property type="entry name" value="RASGEF_cat_dom_sf"/>
</dbReference>
<dbReference type="InterPro" id="IPR023578">
    <property type="entry name" value="Ras_GEF_dom_sf"/>
</dbReference>
<feature type="region of interest" description="Disordered" evidence="3">
    <location>
        <begin position="762"/>
        <end position="783"/>
    </location>
</feature>
<comment type="caution">
    <text evidence="6">The sequence shown here is derived from an EMBL/GenBank/DDBJ whole genome shotgun (WGS) entry which is preliminary data.</text>
</comment>
<dbReference type="OrthoDB" id="546434at2759"/>
<dbReference type="CDD" id="cd06224">
    <property type="entry name" value="REM"/>
    <property type="match status" value="1"/>
</dbReference>
<dbReference type="PANTHER" id="PTHR23113:SF356">
    <property type="entry name" value="FI05912P-RELATED"/>
    <property type="match status" value="1"/>
</dbReference>
<accession>A0A1Y1VFC8</accession>
<keyword evidence="7" id="KW-1185">Reference proteome</keyword>
<dbReference type="PROSITE" id="PS50009">
    <property type="entry name" value="RASGEF_CAT"/>
    <property type="match status" value="1"/>
</dbReference>
<dbReference type="GO" id="GO:0007265">
    <property type="term" value="P:Ras protein signal transduction"/>
    <property type="evidence" value="ECO:0007669"/>
    <property type="project" value="TreeGrafter"/>
</dbReference>
<dbReference type="Proteomes" id="UP000193719">
    <property type="component" value="Unassembled WGS sequence"/>
</dbReference>
<evidence type="ECO:0000259" key="4">
    <source>
        <dbReference type="PROSITE" id="PS50009"/>
    </source>
</evidence>
<dbReference type="CDD" id="cd00155">
    <property type="entry name" value="RasGEF"/>
    <property type="match status" value="1"/>
</dbReference>
<organism evidence="6 7">
    <name type="scientific">Piromyces finnis</name>
    <dbReference type="NCBI Taxonomy" id="1754191"/>
    <lineage>
        <taxon>Eukaryota</taxon>
        <taxon>Fungi</taxon>
        <taxon>Fungi incertae sedis</taxon>
        <taxon>Chytridiomycota</taxon>
        <taxon>Chytridiomycota incertae sedis</taxon>
        <taxon>Neocallimastigomycetes</taxon>
        <taxon>Neocallimastigales</taxon>
        <taxon>Neocallimastigaceae</taxon>
        <taxon>Piromyces</taxon>
    </lineage>
</organism>
<dbReference type="PROSITE" id="PS50212">
    <property type="entry name" value="RASGEF_NTER"/>
    <property type="match status" value="1"/>
</dbReference>
<dbReference type="SMART" id="SM00147">
    <property type="entry name" value="RasGEF"/>
    <property type="match status" value="1"/>
</dbReference>
<dbReference type="STRING" id="1754191.A0A1Y1VFC8"/>
<feature type="compositionally biased region" description="Basic and acidic residues" evidence="3">
    <location>
        <begin position="764"/>
        <end position="783"/>
    </location>
</feature>
<gene>
    <name evidence="6" type="ORF">BCR36DRAFT_581893</name>
</gene>
<dbReference type="SMART" id="SM00229">
    <property type="entry name" value="RasGEFN"/>
    <property type="match status" value="1"/>
</dbReference>
<evidence type="ECO:0000256" key="2">
    <source>
        <dbReference type="PROSITE-ProRule" id="PRU00168"/>
    </source>
</evidence>
<dbReference type="Gene3D" id="1.20.870.10">
    <property type="entry name" value="Son of sevenless (SoS) protein Chain: S domain 1"/>
    <property type="match status" value="1"/>
</dbReference>
<dbReference type="InterPro" id="IPR008937">
    <property type="entry name" value="Ras-like_GEF"/>
</dbReference>
<feature type="domain" description="N-terminal Ras-GEF" evidence="5">
    <location>
        <begin position="393"/>
        <end position="524"/>
    </location>
</feature>
<dbReference type="GO" id="GO:0005886">
    <property type="term" value="C:plasma membrane"/>
    <property type="evidence" value="ECO:0007669"/>
    <property type="project" value="TreeGrafter"/>
</dbReference>
<feature type="domain" description="Ras-GEF" evidence="4">
    <location>
        <begin position="552"/>
        <end position="782"/>
    </location>
</feature>
<dbReference type="EMBL" id="MCFH01000011">
    <property type="protein sequence ID" value="ORX54270.1"/>
    <property type="molecule type" value="Genomic_DNA"/>
</dbReference>
<dbReference type="Pfam" id="PF00617">
    <property type="entry name" value="RasGEF"/>
    <property type="match status" value="1"/>
</dbReference>
<evidence type="ECO:0000259" key="5">
    <source>
        <dbReference type="PROSITE" id="PS50212"/>
    </source>
</evidence>
<name>A0A1Y1VFC8_9FUNG</name>
<dbReference type="AlphaFoldDB" id="A0A1Y1VFC8"/>
<reference evidence="6 7" key="2">
    <citation type="submission" date="2016-08" db="EMBL/GenBank/DDBJ databases">
        <title>Pervasive Adenine N6-methylation of Active Genes in Fungi.</title>
        <authorList>
            <consortium name="DOE Joint Genome Institute"/>
            <person name="Mondo S.J."/>
            <person name="Dannebaum R.O."/>
            <person name="Kuo R.C."/>
            <person name="Labutti K."/>
            <person name="Haridas S."/>
            <person name="Kuo A."/>
            <person name="Salamov A."/>
            <person name="Ahrendt S.R."/>
            <person name="Lipzen A."/>
            <person name="Sullivan W."/>
            <person name="Andreopoulos W.B."/>
            <person name="Clum A."/>
            <person name="Lindquist E."/>
            <person name="Daum C."/>
            <person name="Ramamoorthy G.K."/>
            <person name="Gryganskyi A."/>
            <person name="Culley D."/>
            <person name="Magnuson J.K."/>
            <person name="James T.Y."/>
            <person name="O'Malley M.A."/>
            <person name="Stajich J.E."/>
            <person name="Spatafora J.W."/>
            <person name="Visel A."/>
            <person name="Grigoriev I.V."/>
        </authorList>
    </citation>
    <scope>NUCLEOTIDE SEQUENCE [LARGE SCALE GENOMIC DNA]</scope>
    <source>
        <strain evidence="7">finn</strain>
    </source>
</reference>
<keyword evidence="1 2" id="KW-0344">Guanine-nucleotide releasing factor</keyword>
<protein>
    <recommendedName>
        <fullName evidence="8">Ras GEF</fullName>
    </recommendedName>
</protein>
<evidence type="ECO:0000313" key="6">
    <source>
        <dbReference type="EMBL" id="ORX54270.1"/>
    </source>
</evidence>
<dbReference type="PANTHER" id="PTHR23113">
    <property type="entry name" value="GUANINE NUCLEOTIDE EXCHANGE FACTOR"/>
    <property type="match status" value="1"/>
</dbReference>